<dbReference type="Proteomes" id="UP000264800">
    <property type="component" value="Unplaced"/>
</dbReference>
<dbReference type="CDD" id="cd22974">
    <property type="entry name" value="DD_ENO4"/>
    <property type="match status" value="1"/>
</dbReference>
<dbReference type="GO" id="GO:0000015">
    <property type="term" value="C:phosphopyruvate hydratase complex"/>
    <property type="evidence" value="ECO:0007669"/>
    <property type="project" value="InterPro"/>
</dbReference>
<evidence type="ECO:0000256" key="5">
    <source>
        <dbReference type="ARBA" id="ARBA00023239"/>
    </source>
</evidence>
<dbReference type="SUPFAM" id="SSF54826">
    <property type="entry name" value="Enolase N-terminal domain-like"/>
    <property type="match status" value="1"/>
</dbReference>
<dbReference type="PANTHER" id="PTHR11902:SF30">
    <property type="entry name" value="ENOLASE 4"/>
    <property type="match status" value="1"/>
</dbReference>
<dbReference type="STRING" id="37003.ENSKMAP00000022273"/>
<evidence type="ECO:0000256" key="6">
    <source>
        <dbReference type="ARBA" id="ARBA00031125"/>
    </source>
</evidence>
<dbReference type="InterPro" id="IPR020810">
    <property type="entry name" value="Enolase_C"/>
</dbReference>
<feature type="domain" description="Enolase N-terminal" evidence="11">
    <location>
        <begin position="69"/>
        <end position="192"/>
    </location>
</feature>
<dbReference type="InterPro" id="IPR000941">
    <property type="entry name" value="Enolase"/>
</dbReference>
<dbReference type="GO" id="GO:0004634">
    <property type="term" value="F:phosphopyruvate hydratase activity"/>
    <property type="evidence" value="ECO:0007669"/>
    <property type="project" value="UniProtKB-EC"/>
</dbReference>
<dbReference type="InterPro" id="IPR029017">
    <property type="entry name" value="Enolase-like_N"/>
</dbReference>
<accession>A0A3Q3AYJ4</accession>
<evidence type="ECO:0000256" key="8">
    <source>
        <dbReference type="ARBA" id="ARBA00048333"/>
    </source>
</evidence>
<dbReference type="SMART" id="SM01193">
    <property type="entry name" value="Enolase_N"/>
    <property type="match status" value="1"/>
</dbReference>
<reference evidence="12" key="2">
    <citation type="submission" date="2025-09" db="UniProtKB">
        <authorList>
            <consortium name="Ensembl"/>
        </authorList>
    </citation>
    <scope>IDENTIFICATION</scope>
</reference>
<comment type="catalytic activity">
    <reaction evidence="8">
        <text>(2R)-2-phosphoglycerate = phosphoenolpyruvate + H2O</text>
        <dbReference type="Rhea" id="RHEA:10164"/>
        <dbReference type="ChEBI" id="CHEBI:15377"/>
        <dbReference type="ChEBI" id="CHEBI:58289"/>
        <dbReference type="ChEBI" id="CHEBI:58702"/>
        <dbReference type="EC" id="4.2.1.11"/>
    </reaction>
</comment>
<dbReference type="InterPro" id="IPR020811">
    <property type="entry name" value="Enolase_N"/>
</dbReference>
<comment type="similarity">
    <text evidence="2">Belongs to the enolase family.</text>
</comment>
<evidence type="ECO:0000256" key="7">
    <source>
        <dbReference type="ARBA" id="ARBA00034855"/>
    </source>
</evidence>
<dbReference type="Gene3D" id="3.30.390.10">
    <property type="entry name" value="Enolase-like, N-terminal domain"/>
    <property type="match status" value="1"/>
</dbReference>
<dbReference type="OMA" id="MKELICI"/>
<organism evidence="12 13">
    <name type="scientific">Kryptolebias marmoratus</name>
    <name type="common">Mangrove killifish</name>
    <name type="synonym">Rivulus marmoratus</name>
    <dbReference type="NCBI Taxonomy" id="37003"/>
    <lineage>
        <taxon>Eukaryota</taxon>
        <taxon>Metazoa</taxon>
        <taxon>Chordata</taxon>
        <taxon>Craniata</taxon>
        <taxon>Vertebrata</taxon>
        <taxon>Euteleostomi</taxon>
        <taxon>Actinopterygii</taxon>
        <taxon>Neopterygii</taxon>
        <taxon>Teleostei</taxon>
        <taxon>Neoteleostei</taxon>
        <taxon>Acanthomorphata</taxon>
        <taxon>Ovalentaria</taxon>
        <taxon>Atherinomorphae</taxon>
        <taxon>Cyprinodontiformes</taxon>
        <taxon>Rivulidae</taxon>
        <taxon>Kryptolebias</taxon>
    </lineage>
</organism>
<evidence type="ECO:0000256" key="3">
    <source>
        <dbReference type="ARBA" id="ARBA00012058"/>
    </source>
</evidence>
<reference evidence="12" key="1">
    <citation type="submission" date="2025-08" db="UniProtKB">
        <authorList>
            <consortium name="Ensembl"/>
        </authorList>
    </citation>
    <scope>IDENTIFICATION</scope>
</reference>
<protein>
    <recommendedName>
        <fullName evidence="7">Enolase 4</fullName>
        <ecNumber evidence="3">4.2.1.11</ecNumber>
    </recommendedName>
    <alternativeName>
        <fullName evidence="6">2-phospho-D-glycerate hydro-lyase</fullName>
    </alternativeName>
</protein>
<dbReference type="GeneTree" id="ENSGT00950000182805"/>
<feature type="compositionally biased region" description="Basic and acidic residues" evidence="9">
    <location>
        <begin position="141"/>
        <end position="154"/>
    </location>
</feature>
<feature type="domain" description="Enolase C-terminal TIM barrel" evidence="10">
    <location>
        <begin position="203"/>
        <end position="479"/>
    </location>
</feature>
<keyword evidence="13" id="KW-1185">Reference proteome</keyword>
<comment type="pathway">
    <text evidence="1">Carbohydrate degradation; glycolysis; pyruvate from D-glyceraldehyde 3-phosphate: step 4/5.</text>
</comment>
<dbReference type="SUPFAM" id="SSF51604">
    <property type="entry name" value="Enolase C-terminal domain-like"/>
    <property type="match status" value="1"/>
</dbReference>
<evidence type="ECO:0000313" key="13">
    <source>
        <dbReference type="Proteomes" id="UP000264800"/>
    </source>
</evidence>
<evidence type="ECO:0000259" key="11">
    <source>
        <dbReference type="SMART" id="SM01193"/>
    </source>
</evidence>
<dbReference type="InterPro" id="IPR047500">
    <property type="entry name" value="DD_ENO4"/>
</dbReference>
<dbReference type="AlphaFoldDB" id="A0A3Q3AYJ4"/>
<dbReference type="PANTHER" id="PTHR11902">
    <property type="entry name" value="ENOLASE"/>
    <property type="match status" value="1"/>
</dbReference>
<dbReference type="Pfam" id="PF00113">
    <property type="entry name" value="Enolase_C"/>
    <property type="match status" value="1"/>
</dbReference>
<evidence type="ECO:0000256" key="1">
    <source>
        <dbReference type="ARBA" id="ARBA00005031"/>
    </source>
</evidence>
<dbReference type="SMART" id="SM01192">
    <property type="entry name" value="Enolase_C"/>
    <property type="match status" value="1"/>
</dbReference>
<evidence type="ECO:0000256" key="9">
    <source>
        <dbReference type="SAM" id="MobiDB-lite"/>
    </source>
</evidence>
<proteinExistence type="inferred from homology"/>
<name>A0A3Q3AYJ4_KRYMA</name>
<dbReference type="EC" id="4.2.1.11" evidence="3"/>
<feature type="region of interest" description="Disordered" evidence="9">
    <location>
        <begin position="133"/>
        <end position="162"/>
    </location>
</feature>
<dbReference type="UniPathway" id="UPA00109">
    <property type="reaction ID" value="UER00187"/>
</dbReference>
<evidence type="ECO:0000256" key="4">
    <source>
        <dbReference type="ARBA" id="ARBA00023152"/>
    </source>
</evidence>
<evidence type="ECO:0000256" key="2">
    <source>
        <dbReference type="ARBA" id="ARBA00009604"/>
    </source>
</evidence>
<evidence type="ECO:0000313" key="12">
    <source>
        <dbReference type="Ensembl" id="ENSKMAP00000022273.1"/>
    </source>
</evidence>
<dbReference type="Ensembl" id="ENSKMAT00000022559.1">
    <property type="protein sequence ID" value="ENSKMAP00000022273.1"/>
    <property type="gene ID" value="ENSKMAG00000016525.1"/>
</dbReference>
<sequence>MYPPRSAERVSADEPDFGRLRSAAADFCRLNGLPAVIERALNELFLRQPEDVHGYLAENFLKLSAPPRISRLRSREVFDARGQLSIEAELLCTVCNKEKTSVDQASESQERADHVTTAALWINGALSSLLTDLNPCDQSETDQRLSRETEKPFRPAEPPKPVLRGSMAIGSVSLAVAKAGAHVQGLPLYRYVADLRNQKAPKQFHIPVPLVTLLSCGKTSPGKLCLLEEIILVPRMGQKVKQTIRRTLELQKEMMRIMNASTKAGATHTFVSASGAPAASYDRPEQPLDLIAEACTNLGVALGTDVYLALNCAAQKLVNYSKGKYEVATGGLRSPDELVDFYHTLISKYPAVVALIDPFRKEDTEQWQKLSNVMGNSCSLLCDISHKLQPPHLPGVRGFIIKQVNETTVSDLIHITTEYQGIYLGLQLVSLATAVGLGLQYVKLGGLSGAERMTKYNRLISIEEELAQQGILGRIFFLMLLPVSF</sequence>
<evidence type="ECO:0000259" key="10">
    <source>
        <dbReference type="SMART" id="SM01192"/>
    </source>
</evidence>
<keyword evidence="4" id="KW-0324">Glycolysis</keyword>
<dbReference type="GO" id="GO:0006096">
    <property type="term" value="P:glycolytic process"/>
    <property type="evidence" value="ECO:0007669"/>
    <property type="project" value="UniProtKB-UniPathway"/>
</dbReference>
<dbReference type="Gene3D" id="3.20.20.120">
    <property type="entry name" value="Enolase-like C-terminal domain"/>
    <property type="match status" value="1"/>
</dbReference>
<keyword evidence="5" id="KW-0456">Lyase</keyword>
<dbReference type="InterPro" id="IPR036849">
    <property type="entry name" value="Enolase-like_C_sf"/>
</dbReference>
<dbReference type="GO" id="GO:0000287">
    <property type="term" value="F:magnesium ion binding"/>
    <property type="evidence" value="ECO:0007669"/>
    <property type="project" value="InterPro"/>
</dbReference>